<dbReference type="EC" id="2.7.1.39" evidence="7 8"/>
<dbReference type="UniPathway" id="UPA00050">
    <property type="reaction ID" value="UER00064"/>
</dbReference>
<keyword evidence="1 7" id="KW-0028">Amino-acid biosynthesis</keyword>
<dbReference type="AlphaFoldDB" id="A0A1E5IMZ4"/>
<keyword evidence="3 7" id="KW-0791">Threonine biosynthesis</keyword>
<sequence>MKVKIRVPSTTANLGPGFDVFGAALSLYNEFEAEYVPNARKTSFILEGEGKKLLPKGEENFVWQSMLETFKVLGEDKYKLENLNIRIKTGIPLNGGLGSSASAIVGGIALANVLCGKELDKSKSQVADIAIKIEGHPDNVVPAVFGGLCACSKDGDGDHRTVLHLPIPKLKAVLCIPSFELRTKRSRQILPKSIGLKDVVFNISRVAMLTVAFCRGDYSLLKQGMQDKVHQLYRGKMIPAMNEVFETAISAGAYGAFLSGSGPAIAAFCNEKEALNVQKAMVKRWKEESISVKSHILDFDTKGVLEI</sequence>
<dbReference type="NCBIfam" id="NF002288">
    <property type="entry name" value="PRK01212.1-4"/>
    <property type="match status" value="1"/>
</dbReference>
<protein>
    <recommendedName>
        <fullName evidence="7 8">Homoserine kinase</fullName>
        <shortName evidence="7">HK</shortName>
        <shortName evidence="7">HSK</shortName>
        <ecNumber evidence="7 8">2.7.1.39</ecNumber>
    </recommendedName>
</protein>
<accession>A0A1E5IMZ4</accession>
<comment type="function">
    <text evidence="7">Catalyzes the ATP-dependent phosphorylation of L-homoserine to L-homoserine phosphate.</text>
</comment>
<dbReference type="Proteomes" id="UP000095237">
    <property type="component" value="Unassembled WGS sequence"/>
</dbReference>
<dbReference type="GO" id="GO:0009088">
    <property type="term" value="P:threonine biosynthetic process"/>
    <property type="evidence" value="ECO:0007669"/>
    <property type="project" value="UniProtKB-UniRule"/>
</dbReference>
<dbReference type="EMBL" id="LNVX01000034">
    <property type="protein sequence ID" value="OEG71859.1"/>
    <property type="molecule type" value="Genomic_DNA"/>
</dbReference>
<evidence type="ECO:0000256" key="2">
    <source>
        <dbReference type="ARBA" id="ARBA00022679"/>
    </source>
</evidence>
<dbReference type="InterPro" id="IPR014721">
    <property type="entry name" value="Ribsml_uS5_D2-typ_fold_subgr"/>
</dbReference>
<feature type="binding site" evidence="7">
    <location>
        <begin position="92"/>
        <end position="102"/>
    </location>
    <ligand>
        <name>ATP</name>
        <dbReference type="ChEBI" id="CHEBI:30616"/>
    </ligand>
</feature>
<dbReference type="InterPro" id="IPR020568">
    <property type="entry name" value="Ribosomal_Su5_D2-typ_SF"/>
</dbReference>
<gene>
    <name evidence="7" type="primary">thrB</name>
    <name evidence="11" type="ORF">ATZ36_12280</name>
</gene>
<evidence type="ECO:0000259" key="10">
    <source>
        <dbReference type="Pfam" id="PF08544"/>
    </source>
</evidence>
<dbReference type="InterPro" id="IPR013750">
    <property type="entry name" value="GHMP_kinase_C_dom"/>
</dbReference>
<dbReference type="NCBIfam" id="TIGR00191">
    <property type="entry name" value="thrB"/>
    <property type="match status" value="1"/>
</dbReference>
<proteinExistence type="inferred from homology"/>
<name>A0A1E5IMZ4_ENDTX</name>
<keyword evidence="4 7" id="KW-0547">Nucleotide-binding</keyword>
<dbReference type="GO" id="GO:0005524">
    <property type="term" value="F:ATP binding"/>
    <property type="evidence" value="ECO:0007669"/>
    <property type="project" value="UniProtKB-UniRule"/>
</dbReference>
<evidence type="ECO:0000256" key="8">
    <source>
        <dbReference type="NCBIfam" id="TIGR00191"/>
    </source>
</evidence>
<dbReference type="SUPFAM" id="SSF55060">
    <property type="entry name" value="GHMP Kinase, C-terminal domain"/>
    <property type="match status" value="1"/>
</dbReference>
<comment type="caution">
    <text evidence="11">The sequence shown here is derived from an EMBL/GenBank/DDBJ whole genome shotgun (WGS) entry which is preliminary data.</text>
</comment>
<dbReference type="Gene3D" id="3.30.70.890">
    <property type="entry name" value="GHMP kinase, C-terminal domain"/>
    <property type="match status" value="1"/>
</dbReference>
<evidence type="ECO:0000256" key="5">
    <source>
        <dbReference type="ARBA" id="ARBA00022777"/>
    </source>
</evidence>
<dbReference type="GO" id="GO:0004413">
    <property type="term" value="F:homoserine kinase activity"/>
    <property type="evidence" value="ECO:0007669"/>
    <property type="project" value="UniProtKB-UniRule"/>
</dbReference>
<dbReference type="Pfam" id="PF08544">
    <property type="entry name" value="GHMP_kinases_C"/>
    <property type="match status" value="1"/>
</dbReference>
<evidence type="ECO:0000256" key="3">
    <source>
        <dbReference type="ARBA" id="ARBA00022697"/>
    </source>
</evidence>
<evidence type="ECO:0000313" key="11">
    <source>
        <dbReference type="EMBL" id="OEG71859.1"/>
    </source>
</evidence>
<comment type="catalytic activity">
    <reaction evidence="7">
        <text>L-homoserine + ATP = O-phospho-L-homoserine + ADP + H(+)</text>
        <dbReference type="Rhea" id="RHEA:13985"/>
        <dbReference type="ChEBI" id="CHEBI:15378"/>
        <dbReference type="ChEBI" id="CHEBI:30616"/>
        <dbReference type="ChEBI" id="CHEBI:57476"/>
        <dbReference type="ChEBI" id="CHEBI:57590"/>
        <dbReference type="ChEBI" id="CHEBI:456216"/>
        <dbReference type="EC" id="2.7.1.39"/>
    </reaction>
</comment>
<dbReference type="Pfam" id="PF00288">
    <property type="entry name" value="GHMP_kinases_N"/>
    <property type="match status" value="1"/>
</dbReference>
<keyword evidence="7" id="KW-0963">Cytoplasm</keyword>
<reference evidence="11 12" key="1">
    <citation type="submission" date="2015-11" db="EMBL/GenBank/DDBJ databases">
        <title>Evidence for parallel genomic evolution in an endosymbiosis of termite gut flagellates.</title>
        <authorList>
            <person name="Zheng H."/>
        </authorList>
    </citation>
    <scope>NUCLEOTIDE SEQUENCE [LARGE SCALE GENOMIC DNA]</scope>
    <source>
        <strain evidence="11 12">CET450</strain>
    </source>
</reference>
<dbReference type="SUPFAM" id="SSF54211">
    <property type="entry name" value="Ribosomal protein S5 domain 2-like"/>
    <property type="match status" value="1"/>
</dbReference>
<comment type="similarity">
    <text evidence="7">Belongs to the GHMP kinase family. Homoserine kinase subfamily.</text>
</comment>
<dbReference type="GO" id="GO:0005737">
    <property type="term" value="C:cytoplasm"/>
    <property type="evidence" value="ECO:0007669"/>
    <property type="project" value="UniProtKB-SubCell"/>
</dbReference>
<comment type="pathway">
    <text evidence="7">Amino-acid biosynthesis; L-threonine biosynthesis; L-threonine from L-aspartate: step 4/5.</text>
</comment>
<keyword evidence="6 7" id="KW-0067">ATP-binding</keyword>
<feature type="domain" description="GHMP kinase C-terminal" evidence="10">
    <location>
        <begin position="211"/>
        <end position="286"/>
    </location>
</feature>
<dbReference type="InterPro" id="IPR000870">
    <property type="entry name" value="Homoserine_kinase"/>
</dbReference>
<dbReference type="PRINTS" id="PR00958">
    <property type="entry name" value="HOMSERKINASE"/>
</dbReference>
<comment type="subcellular location">
    <subcellularLocation>
        <location evidence="7">Cytoplasm</location>
    </subcellularLocation>
</comment>
<evidence type="ECO:0000256" key="7">
    <source>
        <dbReference type="HAMAP-Rule" id="MF_00384"/>
    </source>
</evidence>
<dbReference type="PIRSF" id="PIRSF000676">
    <property type="entry name" value="Homoser_kin"/>
    <property type="match status" value="1"/>
</dbReference>
<evidence type="ECO:0000259" key="9">
    <source>
        <dbReference type="Pfam" id="PF00288"/>
    </source>
</evidence>
<keyword evidence="2 7" id="KW-0808">Transferase</keyword>
<evidence type="ECO:0000256" key="1">
    <source>
        <dbReference type="ARBA" id="ARBA00022605"/>
    </source>
</evidence>
<dbReference type="Gene3D" id="3.30.230.10">
    <property type="match status" value="1"/>
</dbReference>
<dbReference type="PANTHER" id="PTHR20861:SF1">
    <property type="entry name" value="HOMOSERINE KINASE"/>
    <property type="match status" value="1"/>
</dbReference>
<keyword evidence="5 7" id="KW-0418">Kinase</keyword>
<dbReference type="PANTHER" id="PTHR20861">
    <property type="entry name" value="HOMOSERINE/4-DIPHOSPHOCYTIDYL-2-C-METHYL-D-ERYTHRITOL KINASE"/>
    <property type="match status" value="1"/>
</dbReference>
<dbReference type="HAMAP" id="MF_00384">
    <property type="entry name" value="Homoser_kinase"/>
    <property type="match status" value="1"/>
</dbReference>
<evidence type="ECO:0000256" key="4">
    <source>
        <dbReference type="ARBA" id="ARBA00022741"/>
    </source>
</evidence>
<evidence type="ECO:0000256" key="6">
    <source>
        <dbReference type="ARBA" id="ARBA00022840"/>
    </source>
</evidence>
<evidence type="ECO:0000313" key="12">
    <source>
        <dbReference type="Proteomes" id="UP000095237"/>
    </source>
</evidence>
<organism evidence="11 12">
    <name type="scientific">Endomicrobium trichonymphae</name>
    <dbReference type="NCBI Taxonomy" id="1408204"/>
    <lineage>
        <taxon>Bacteria</taxon>
        <taxon>Pseudomonadati</taxon>
        <taxon>Elusimicrobiota</taxon>
        <taxon>Endomicrobiia</taxon>
        <taxon>Endomicrobiales</taxon>
        <taxon>Endomicrobiaceae</taxon>
        <taxon>Candidatus Endomicrobiellum</taxon>
    </lineage>
</organism>
<dbReference type="InterPro" id="IPR036554">
    <property type="entry name" value="GHMP_kinase_C_sf"/>
</dbReference>
<feature type="domain" description="GHMP kinase N-terminal" evidence="9">
    <location>
        <begin position="69"/>
        <end position="147"/>
    </location>
</feature>
<keyword evidence="12" id="KW-1185">Reference proteome</keyword>
<dbReference type="InterPro" id="IPR006204">
    <property type="entry name" value="GHMP_kinase_N_dom"/>
</dbReference>